<keyword evidence="4" id="KW-1185">Reference proteome</keyword>
<dbReference type="EMBL" id="MDKC01000001">
    <property type="protein sequence ID" value="ODG93894.1"/>
    <property type="molecule type" value="Genomic_DNA"/>
</dbReference>
<reference evidence="3 4" key="1">
    <citation type="submission" date="2016-07" db="EMBL/GenBank/DDBJ databases">
        <authorList>
            <person name="Townsley L."/>
            <person name="Shank E.A."/>
        </authorList>
    </citation>
    <scope>NUCLEOTIDE SEQUENCE [LARGE SCALE GENOMIC DNA]</scope>
    <source>
        <strain evidence="3 4">CH01</strain>
    </source>
</reference>
<gene>
    <name evidence="3" type="ORF">BED47_01620</name>
</gene>
<evidence type="ECO:0000256" key="1">
    <source>
        <dbReference type="SAM" id="MobiDB-lite"/>
    </source>
</evidence>
<evidence type="ECO:0000313" key="4">
    <source>
        <dbReference type="Proteomes" id="UP000094580"/>
    </source>
</evidence>
<comment type="caution">
    <text evidence="3">The sequence shown here is derived from an EMBL/GenBank/DDBJ whole genome shotgun (WGS) entry which is preliminary data.</text>
</comment>
<protein>
    <recommendedName>
        <fullName evidence="2">Endospore appendages core domain-containing protein</fullName>
    </recommendedName>
</protein>
<dbReference type="InterPro" id="IPR025055">
    <property type="entry name" value="Ena_core"/>
</dbReference>
<dbReference type="Proteomes" id="UP000094580">
    <property type="component" value="Unassembled WGS sequence"/>
</dbReference>
<evidence type="ECO:0000313" key="3">
    <source>
        <dbReference type="EMBL" id="ODG93894.1"/>
    </source>
</evidence>
<accession>A0ABX2ZZU8</accession>
<organism evidence="3 4">
    <name type="scientific">Gottfriedia luciferensis</name>
    <dbReference type="NCBI Taxonomy" id="178774"/>
    <lineage>
        <taxon>Bacteria</taxon>
        <taxon>Bacillati</taxon>
        <taxon>Bacillota</taxon>
        <taxon>Bacilli</taxon>
        <taxon>Bacillales</taxon>
        <taxon>Bacillaceae</taxon>
        <taxon>Gottfriedia</taxon>
    </lineage>
</organism>
<proteinExistence type="predicted"/>
<evidence type="ECO:0000259" key="2">
    <source>
        <dbReference type="Pfam" id="PF13157"/>
    </source>
</evidence>
<feature type="compositionally biased region" description="Pro residues" evidence="1">
    <location>
        <begin position="23"/>
        <end position="41"/>
    </location>
</feature>
<sequence>MKQKRPDISNLPSIKLPVSSPTLLPPVPPPTPPTPPTPIPPPTKCDPCIPIDLFGNIMIQDNLDKPVELWSLGGNLTALATISVYNSEGSTGPITIEVSSNICHIISVLPGNTSSYTSQYIKTVTILHSGQSPIYLEGKYCITGKIIEK</sequence>
<feature type="region of interest" description="Disordered" evidence="1">
    <location>
        <begin position="1"/>
        <end position="41"/>
    </location>
</feature>
<feature type="domain" description="Endospore appendages core" evidence="2">
    <location>
        <begin position="55"/>
        <end position="143"/>
    </location>
</feature>
<dbReference type="Pfam" id="PF13157">
    <property type="entry name" value="Enas"/>
    <property type="match status" value="1"/>
</dbReference>
<name>A0ABX2ZZU8_9BACI</name>
<dbReference type="RefSeq" id="WP_069032073.1">
    <property type="nucleotide sequence ID" value="NZ_MDKC01000001.1"/>
</dbReference>